<dbReference type="Pfam" id="PF00698">
    <property type="entry name" value="Acyl_transf_1"/>
    <property type="match status" value="1"/>
</dbReference>
<organism evidence="7 8">
    <name type="scientific">Porcincola intestinalis</name>
    <dbReference type="NCBI Taxonomy" id="2606632"/>
    <lineage>
        <taxon>Bacteria</taxon>
        <taxon>Bacillati</taxon>
        <taxon>Bacillota</taxon>
        <taxon>Clostridia</taxon>
        <taxon>Lachnospirales</taxon>
        <taxon>Lachnospiraceae</taxon>
        <taxon>Porcincola</taxon>
    </lineage>
</organism>
<accession>A0A6L5X7H6</accession>
<evidence type="ECO:0000256" key="4">
    <source>
        <dbReference type="PIRNR" id="PIRNR000446"/>
    </source>
</evidence>
<evidence type="ECO:0000313" key="8">
    <source>
        <dbReference type="Proteomes" id="UP000481852"/>
    </source>
</evidence>
<proteinExistence type="inferred from homology"/>
<dbReference type="InterPro" id="IPR004410">
    <property type="entry name" value="Malonyl_CoA-ACP_transAc_FabD"/>
</dbReference>
<evidence type="ECO:0000259" key="6">
    <source>
        <dbReference type="SMART" id="SM00827"/>
    </source>
</evidence>
<dbReference type="GO" id="GO:0005829">
    <property type="term" value="C:cytosol"/>
    <property type="evidence" value="ECO:0007669"/>
    <property type="project" value="TreeGrafter"/>
</dbReference>
<dbReference type="InterPro" id="IPR050858">
    <property type="entry name" value="Mal-CoA-ACP_Trans/PKS_FabD"/>
</dbReference>
<feature type="active site" evidence="5">
    <location>
        <position position="207"/>
    </location>
</feature>
<keyword evidence="1 4" id="KW-0808">Transferase</keyword>
<keyword evidence="2 4" id="KW-0012">Acyltransferase</keyword>
<dbReference type="InterPro" id="IPR001227">
    <property type="entry name" value="Ac_transferase_dom_sf"/>
</dbReference>
<dbReference type="Gene3D" id="3.40.366.10">
    <property type="entry name" value="Malonyl-Coenzyme A Acyl Carrier Protein, domain 2"/>
    <property type="match status" value="1"/>
</dbReference>
<evidence type="ECO:0000313" key="7">
    <source>
        <dbReference type="EMBL" id="MSS14824.1"/>
    </source>
</evidence>
<gene>
    <name evidence="7" type="primary">fabD</name>
    <name evidence="7" type="ORF">FYJ35_07160</name>
</gene>
<reference evidence="7 8" key="1">
    <citation type="submission" date="2019-08" db="EMBL/GenBank/DDBJ databases">
        <title>In-depth cultivation of the pig gut microbiome towards novel bacterial diversity and tailored functional studies.</title>
        <authorList>
            <person name="Wylensek D."/>
            <person name="Hitch T.C.A."/>
            <person name="Clavel T."/>
        </authorList>
    </citation>
    <scope>NUCLEOTIDE SEQUENCE [LARGE SCALE GENOMIC DNA]</scope>
    <source>
        <strain evidence="7 8">Oil+RF-744-WCA-WT-11</strain>
    </source>
</reference>
<keyword evidence="8" id="KW-1185">Reference proteome</keyword>
<name>A0A6L5X7H6_9FIRM</name>
<protein>
    <recommendedName>
        <fullName evidence="4">Malonyl CoA-acyl carrier protein transacylase</fullName>
        <ecNumber evidence="4">2.3.1.39</ecNumber>
    </recommendedName>
</protein>
<dbReference type="AlphaFoldDB" id="A0A6L5X7H6"/>
<dbReference type="InterPro" id="IPR014043">
    <property type="entry name" value="Acyl_transferase_dom"/>
</dbReference>
<comment type="caution">
    <text evidence="7">The sequence shown here is derived from an EMBL/GenBank/DDBJ whole genome shotgun (WGS) entry which is preliminary data.</text>
</comment>
<evidence type="ECO:0000256" key="3">
    <source>
        <dbReference type="ARBA" id="ARBA00048462"/>
    </source>
</evidence>
<dbReference type="EC" id="2.3.1.39" evidence="4"/>
<evidence type="ECO:0000256" key="5">
    <source>
        <dbReference type="PIRSR" id="PIRSR000446-1"/>
    </source>
</evidence>
<dbReference type="Proteomes" id="UP000481852">
    <property type="component" value="Unassembled WGS sequence"/>
</dbReference>
<dbReference type="EMBL" id="VULZ01000006">
    <property type="protein sequence ID" value="MSS14824.1"/>
    <property type="molecule type" value="Genomic_DNA"/>
</dbReference>
<dbReference type="PANTHER" id="PTHR42681">
    <property type="entry name" value="MALONYL-COA-ACYL CARRIER PROTEIN TRANSACYLASE, MITOCHONDRIAL"/>
    <property type="match status" value="1"/>
</dbReference>
<dbReference type="InterPro" id="IPR016036">
    <property type="entry name" value="Malonyl_transacylase_ACP-bd"/>
</dbReference>
<feature type="active site" evidence="5">
    <location>
        <position position="96"/>
    </location>
</feature>
<evidence type="ECO:0000256" key="1">
    <source>
        <dbReference type="ARBA" id="ARBA00022679"/>
    </source>
</evidence>
<comment type="catalytic activity">
    <reaction evidence="3 4">
        <text>holo-[ACP] + malonyl-CoA = malonyl-[ACP] + CoA</text>
        <dbReference type="Rhea" id="RHEA:41792"/>
        <dbReference type="Rhea" id="RHEA-COMP:9623"/>
        <dbReference type="Rhea" id="RHEA-COMP:9685"/>
        <dbReference type="ChEBI" id="CHEBI:57287"/>
        <dbReference type="ChEBI" id="CHEBI:57384"/>
        <dbReference type="ChEBI" id="CHEBI:64479"/>
        <dbReference type="ChEBI" id="CHEBI:78449"/>
        <dbReference type="EC" id="2.3.1.39"/>
    </reaction>
</comment>
<dbReference type="RefSeq" id="WP_154525044.1">
    <property type="nucleotide sequence ID" value="NZ_VULZ01000006.1"/>
</dbReference>
<feature type="domain" description="Malonyl-CoA:ACP transacylase (MAT)" evidence="6">
    <location>
        <begin position="6"/>
        <end position="307"/>
    </location>
</feature>
<dbReference type="SUPFAM" id="SSF52151">
    <property type="entry name" value="FabD/lysophospholipase-like"/>
    <property type="match status" value="1"/>
</dbReference>
<dbReference type="PIRSF" id="PIRSF000446">
    <property type="entry name" value="Mct"/>
    <property type="match status" value="1"/>
</dbReference>
<sequence length="319" mass="34836">MKLAFLFAGQGSQREGMGADLYETYPAFRRTLDRAADVYHAEYPDRRDLRDLMFRVPLEELSRTQNTQPALAAYAAGVCAVLAEAGITPSYLAGLSLGEYSALYASGILDLDTLIRLTSFRGRAMELAGADQQTKMCAVIGPDSDTVQKLCERVGDEKIGTVEISNYNTPVQNVISGDAAAVTRAEELVRSEGLGRCMELRVSGAFHTHFMKPAAEALSEYLWTVSLHPMRIPVVMNVTGKPLQQNSQLKEMMTRQVTNGVRMAQSILYLASEGVDIIIEIGPGRVLSGFVRKTVSGIATMTIDRAADLDGVLKTFQRS</sequence>
<dbReference type="Gene3D" id="3.30.70.250">
    <property type="entry name" value="Malonyl-CoA ACP transacylase, ACP-binding"/>
    <property type="match status" value="1"/>
</dbReference>
<dbReference type="GO" id="GO:0006633">
    <property type="term" value="P:fatty acid biosynthetic process"/>
    <property type="evidence" value="ECO:0007669"/>
    <property type="project" value="TreeGrafter"/>
</dbReference>
<dbReference type="PANTHER" id="PTHR42681:SF1">
    <property type="entry name" value="MALONYL-COA-ACYL CARRIER PROTEIN TRANSACYLASE, MITOCHONDRIAL"/>
    <property type="match status" value="1"/>
</dbReference>
<dbReference type="InterPro" id="IPR016035">
    <property type="entry name" value="Acyl_Trfase/lysoPLipase"/>
</dbReference>
<dbReference type="SMART" id="SM00827">
    <property type="entry name" value="PKS_AT"/>
    <property type="match status" value="1"/>
</dbReference>
<dbReference type="InterPro" id="IPR024925">
    <property type="entry name" value="Malonyl_CoA-ACP_transAc"/>
</dbReference>
<evidence type="ECO:0000256" key="2">
    <source>
        <dbReference type="ARBA" id="ARBA00023315"/>
    </source>
</evidence>
<dbReference type="GO" id="GO:0004314">
    <property type="term" value="F:[acyl-carrier-protein] S-malonyltransferase activity"/>
    <property type="evidence" value="ECO:0007669"/>
    <property type="project" value="UniProtKB-EC"/>
</dbReference>
<comment type="similarity">
    <text evidence="4">Belongs to the fabD family.</text>
</comment>
<dbReference type="NCBIfam" id="TIGR00128">
    <property type="entry name" value="fabD"/>
    <property type="match status" value="1"/>
</dbReference>
<dbReference type="SUPFAM" id="SSF55048">
    <property type="entry name" value="Probable ACP-binding domain of malonyl-CoA ACP transacylase"/>
    <property type="match status" value="1"/>
</dbReference>